<dbReference type="PROSITE" id="PS51257">
    <property type="entry name" value="PROKAR_LIPOPROTEIN"/>
    <property type="match status" value="1"/>
</dbReference>
<proteinExistence type="predicted"/>
<keyword evidence="1" id="KW-0812">Transmembrane</keyword>
<reference evidence="2 3" key="1">
    <citation type="submission" date="2014-03" db="EMBL/GenBank/DDBJ databases">
        <title>The draft genome sequence of Thalassospira mesophila JCM 18969.</title>
        <authorList>
            <person name="Lai Q."/>
            <person name="Shao Z."/>
        </authorList>
    </citation>
    <scope>NUCLEOTIDE SEQUENCE [LARGE SCALE GENOMIC DNA]</scope>
    <source>
        <strain evidence="2 3">JCM 18969</strain>
    </source>
</reference>
<sequence length="180" mass="20123">MKFDLDKKVSLGWVAITGIGCLALGFGISDMGAKIFKFEWEWETVMAGALGLAGGWLAYMGAMTPFTKTDNRKRRQLRHQLNQLVTALEGETHRILTGGQAVTVNGENVTVTMPPKAATILERLPATPYEIAETKLLDLYDNLFEAINSYEEESSDPKIEAIRQRARDVIDHINKHLDHH</sequence>
<feature type="transmembrane region" description="Helical" evidence="1">
    <location>
        <begin position="12"/>
        <end position="33"/>
    </location>
</feature>
<protein>
    <submittedName>
        <fullName evidence="2">Uncharacterized protein</fullName>
    </submittedName>
</protein>
<dbReference type="EMBL" id="JFKA01000003">
    <property type="protein sequence ID" value="OSQ38993.1"/>
    <property type="molecule type" value="Genomic_DNA"/>
</dbReference>
<keyword evidence="1" id="KW-1133">Transmembrane helix</keyword>
<evidence type="ECO:0000313" key="2">
    <source>
        <dbReference type="EMBL" id="OSQ38993.1"/>
    </source>
</evidence>
<dbReference type="AlphaFoldDB" id="A0A1Y2L3W5"/>
<evidence type="ECO:0000256" key="1">
    <source>
        <dbReference type="SAM" id="Phobius"/>
    </source>
</evidence>
<accession>A0A1Y2L3W5</accession>
<gene>
    <name evidence="2" type="ORF">TMES_09865</name>
</gene>
<dbReference type="Proteomes" id="UP000193391">
    <property type="component" value="Unassembled WGS sequence"/>
</dbReference>
<keyword evidence="3" id="KW-1185">Reference proteome</keyword>
<name>A0A1Y2L3W5_9PROT</name>
<feature type="transmembrane region" description="Helical" evidence="1">
    <location>
        <begin position="45"/>
        <end position="66"/>
    </location>
</feature>
<evidence type="ECO:0000313" key="3">
    <source>
        <dbReference type="Proteomes" id="UP000193391"/>
    </source>
</evidence>
<organism evidence="2 3">
    <name type="scientific">Thalassospira mesophila</name>
    <dbReference type="NCBI Taxonomy" id="1293891"/>
    <lineage>
        <taxon>Bacteria</taxon>
        <taxon>Pseudomonadati</taxon>
        <taxon>Pseudomonadota</taxon>
        <taxon>Alphaproteobacteria</taxon>
        <taxon>Rhodospirillales</taxon>
        <taxon>Thalassospiraceae</taxon>
        <taxon>Thalassospira</taxon>
    </lineage>
</organism>
<dbReference type="RefSeq" id="WP_085581942.1">
    <property type="nucleotide sequence ID" value="NZ_JFKA01000003.1"/>
</dbReference>
<comment type="caution">
    <text evidence="2">The sequence shown here is derived from an EMBL/GenBank/DDBJ whole genome shotgun (WGS) entry which is preliminary data.</text>
</comment>
<keyword evidence="1" id="KW-0472">Membrane</keyword>